<dbReference type="Gene3D" id="3.40.630.30">
    <property type="match status" value="1"/>
</dbReference>
<evidence type="ECO:0000259" key="1">
    <source>
        <dbReference type="Pfam" id="PF13302"/>
    </source>
</evidence>
<dbReference type="InterPro" id="IPR000182">
    <property type="entry name" value="GNAT_dom"/>
</dbReference>
<dbReference type="PANTHER" id="PTHR43792">
    <property type="entry name" value="GNAT FAMILY, PUTATIVE (AFU_ORTHOLOGUE AFUA_3G00765)-RELATED-RELATED"/>
    <property type="match status" value="1"/>
</dbReference>
<feature type="domain" description="N-acetyltransferase" evidence="1">
    <location>
        <begin position="4"/>
        <end position="61"/>
    </location>
</feature>
<sequence length="64" mass="7229">MVCGELGYFIGPEFWNNGYGAEACAKLVEFGFRTLELERNYGRCMAKNTASKRVMEKCGLKLKV</sequence>
<dbReference type="InterPro" id="IPR016181">
    <property type="entry name" value="Acyl_CoA_acyltransferase"/>
</dbReference>
<dbReference type="EMBL" id="VCIW01000013">
    <property type="protein sequence ID" value="TLS50799.1"/>
    <property type="molecule type" value="Genomic_DNA"/>
</dbReference>
<dbReference type="OrthoDB" id="9798081at2"/>
<accession>A0A5R9G6V9</accession>
<dbReference type="InterPro" id="IPR051531">
    <property type="entry name" value="N-acetyltransferase"/>
</dbReference>
<protein>
    <submittedName>
        <fullName evidence="2">GNAT family N-acetyltransferase</fullName>
    </submittedName>
</protein>
<reference evidence="2 3" key="1">
    <citation type="submission" date="2019-05" db="EMBL/GenBank/DDBJ databases">
        <authorList>
            <person name="Narsing Rao M.P."/>
            <person name="Li W.J."/>
        </authorList>
    </citation>
    <scope>NUCLEOTIDE SEQUENCE [LARGE SCALE GENOMIC DNA]</scope>
    <source>
        <strain evidence="2 3">SYSU_K30003</strain>
    </source>
</reference>
<proteinExistence type="predicted"/>
<dbReference type="GO" id="GO:0016747">
    <property type="term" value="F:acyltransferase activity, transferring groups other than amino-acyl groups"/>
    <property type="evidence" value="ECO:0007669"/>
    <property type="project" value="InterPro"/>
</dbReference>
<name>A0A5R9G6V9_9BACL</name>
<dbReference type="Proteomes" id="UP000309676">
    <property type="component" value="Unassembled WGS sequence"/>
</dbReference>
<dbReference type="SUPFAM" id="SSF55729">
    <property type="entry name" value="Acyl-CoA N-acyltransferases (Nat)"/>
    <property type="match status" value="1"/>
</dbReference>
<dbReference type="Pfam" id="PF13302">
    <property type="entry name" value="Acetyltransf_3"/>
    <property type="match status" value="1"/>
</dbReference>
<gene>
    <name evidence="2" type="ORF">FE782_19080</name>
</gene>
<keyword evidence="3" id="KW-1185">Reference proteome</keyword>
<evidence type="ECO:0000313" key="2">
    <source>
        <dbReference type="EMBL" id="TLS50799.1"/>
    </source>
</evidence>
<comment type="caution">
    <text evidence="2">The sequence shown here is derived from an EMBL/GenBank/DDBJ whole genome shotgun (WGS) entry which is preliminary data.</text>
</comment>
<evidence type="ECO:0000313" key="3">
    <source>
        <dbReference type="Proteomes" id="UP000309676"/>
    </source>
</evidence>
<dbReference type="RefSeq" id="WP_138195833.1">
    <property type="nucleotide sequence ID" value="NZ_VCIW01000013.1"/>
</dbReference>
<keyword evidence="2" id="KW-0808">Transferase</keyword>
<dbReference type="AlphaFoldDB" id="A0A5R9G6V9"/>
<organism evidence="2 3">
    <name type="scientific">Paenibacillus antri</name>
    <dbReference type="NCBI Taxonomy" id="2582848"/>
    <lineage>
        <taxon>Bacteria</taxon>
        <taxon>Bacillati</taxon>
        <taxon>Bacillota</taxon>
        <taxon>Bacilli</taxon>
        <taxon>Bacillales</taxon>
        <taxon>Paenibacillaceae</taxon>
        <taxon>Paenibacillus</taxon>
    </lineage>
</organism>